<dbReference type="GO" id="GO:0003700">
    <property type="term" value="F:DNA-binding transcription factor activity"/>
    <property type="evidence" value="ECO:0007669"/>
    <property type="project" value="TreeGrafter"/>
</dbReference>
<dbReference type="Proteomes" id="UP000325081">
    <property type="component" value="Unassembled WGS sequence"/>
</dbReference>
<dbReference type="GO" id="GO:0003677">
    <property type="term" value="F:DNA binding"/>
    <property type="evidence" value="ECO:0007669"/>
    <property type="project" value="UniProtKB-KW"/>
</dbReference>
<keyword evidence="5" id="KW-1185">Reference proteome</keyword>
<comment type="subcellular location">
    <subcellularLocation>
        <location evidence="1">Nucleus</location>
    </subcellularLocation>
</comment>
<keyword evidence="4" id="KW-0238">DNA-binding</keyword>
<dbReference type="PANTHER" id="PTHR12565">
    <property type="entry name" value="STEROL REGULATORY ELEMENT-BINDING PROTEIN"/>
    <property type="match status" value="1"/>
</dbReference>
<dbReference type="GO" id="GO:0005634">
    <property type="term" value="C:nucleus"/>
    <property type="evidence" value="ECO:0007669"/>
    <property type="project" value="UniProtKB-SubCell"/>
</dbReference>
<gene>
    <name evidence="4" type="ORF">STAS_12548</name>
</gene>
<evidence type="ECO:0000256" key="1">
    <source>
        <dbReference type="ARBA" id="ARBA00004123"/>
    </source>
</evidence>
<dbReference type="PANTHER" id="PTHR12565:SF184">
    <property type="entry name" value="BHLH TRANSCRIPTION FACTOR"/>
    <property type="match status" value="1"/>
</dbReference>
<evidence type="ECO:0000256" key="3">
    <source>
        <dbReference type="SAM" id="MobiDB-lite"/>
    </source>
</evidence>
<proteinExistence type="predicted"/>
<sequence>MAEKKNLAPTEKKEKPHEEGLLEKRIVNSNSNRLYSGKISIEHQHHRGNVPQPLSQLRVPANCCSSTSLLRPYGSTSDSTRFLSSQSSVTREFSVRSLHEIQYLNTNRLMGQKKSSAEDKSMKVCNKKEVSKIIEQNCSKSTTTTVTISKNSKMPYTNAKENSKTSDNTKLDYIHVHARRSQATDSHSLAERV</sequence>
<accession>A0A5A7PVR1</accession>
<name>A0A5A7PVR1_STRAF</name>
<dbReference type="AlphaFoldDB" id="A0A5A7PVR1"/>
<organism evidence="4 5">
    <name type="scientific">Striga asiatica</name>
    <name type="common">Asiatic witchweed</name>
    <name type="synonym">Buchnera asiatica</name>
    <dbReference type="NCBI Taxonomy" id="4170"/>
    <lineage>
        <taxon>Eukaryota</taxon>
        <taxon>Viridiplantae</taxon>
        <taxon>Streptophyta</taxon>
        <taxon>Embryophyta</taxon>
        <taxon>Tracheophyta</taxon>
        <taxon>Spermatophyta</taxon>
        <taxon>Magnoliopsida</taxon>
        <taxon>eudicotyledons</taxon>
        <taxon>Gunneridae</taxon>
        <taxon>Pentapetalae</taxon>
        <taxon>asterids</taxon>
        <taxon>lamiids</taxon>
        <taxon>Lamiales</taxon>
        <taxon>Orobanchaceae</taxon>
        <taxon>Buchnereae</taxon>
        <taxon>Striga</taxon>
    </lineage>
</organism>
<comment type="caution">
    <text evidence="4">The sequence shown here is derived from an EMBL/GenBank/DDBJ whole genome shotgun (WGS) entry which is preliminary data.</text>
</comment>
<evidence type="ECO:0000313" key="5">
    <source>
        <dbReference type="Proteomes" id="UP000325081"/>
    </source>
</evidence>
<reference evidence="5" key="1">
    <citation type="journal article" date="2019" name="Curr. Biol.">
        <title>Genome Sequence of Striga asiatica Provides Insight into the Evolution of Plant Parasitism.</title>
        <authorList>
            <person name="Yoshida S."/>
            <person name="Kim S."/>
            <person name="Wafula E.K."/>
            <person name="Tanskanen J."/>
            <person name="Kim Y.M."/>
            <person name="Honaas L."/>
            <person name="Yang Z."/>
            <person name="Spallek T."/>
            <person name="Conn C.E."/>
            <person name="Ichihashi Y."/>
            <person name="Cheong K."/>
            <person name="Cui S."/>
            <person name="Der J.P."/>
            <person name="Gundlach H."/>
            <person name="Jiao Y."/>
            <person name="Hori C."/>
            <person name="Ishida J.K."/>
            <person name="Kasahara H."/>
            <person name="Kiba T."/>
            <person name="Kim M.S."/>
            <person name="Koo N."/>
            <person name="Laohavisit A."/>
            <person name="Lee Y.H."/>
            <person name="Lumba S."/>
            <person name="McCourt P."/>
            <person name="Mortimer J.C."/>
            <person name="Mutuku J.M."/>
            <person name="Nomura T."/>
            <person name="Sasaki-Sekimoto Y."/>
            <person name="Seto Y."/>
            <person name="Wang Y."/>
            <person name="Wakatake T."/>
            <person name="Sakakibara H."/>
            <person name="Demura T."/>
            <person name="Yamaguchi S."/>
            <person name="Yoneyama K."/>
            <person name="Manabe R.I."/>
            <person name="Nelson D.C."/>
            <person name="Schulman A.H."/>
            <person name="Timko M.P."/>
            <person name="dePamphilis C.W."/>
            <person name="Choi D."/>
            <person name="Shirasu K."/>
        </authorList>
    </citation>
    <scope>NUCLEOTIDE SEQUENCE [LARGE SCALE GENOMIC DNA]</scope>
    <source>
        <strain evidence="5">cv. UVA1</strain>
    </source>
</reference>
<dbReference type="EMBL" id="BKCP01005084">
    <property type="protein sequence ID" value="GER36217.1"/>
    <property type="molecule type" value="Genomic_DNA"/>
</dbReference>
<dbReference type="InterPro" id="IPR024097">
    <property type="entry name" value="bHLH_ZIP_TF"/>
</dbReference>
<dbReference type="OrthoDB" id="1749064at2759"/>
<protein>
    <submittedName>
        <fullName evidence="4">Basic helix-loop-helix (BHLH) DNA-bindingsuperfamily protein</fullName>
    </submittedName>
</protein>
<evidence type="ECO:0000256" key="2">
    <source>
        <dbReference type="ARBA" id="ARBA00023242"/>
    </source>
</evidence>
<feature type="region of interest" description="Disordered" evidence="3">
    <location>
        <begin position="1"/>
        <end position="26"/>
    </location>
</feature>
<keyword evidence="2" id="KW-0539">Nucleus</keyword>
<evidence type="ECO:0000313" key="4">
    <source>
        <dbReference type="EMBL" id="GER36217.1"/>
    </source>
</evidence>